<dbReference type="OrthoDB" id="5244396at2"/>
<name>A0A840X4X4_9MICO</name>
<protein>
    <submittedName>
        <fullName evidence="2">ABC-type transport system involved in multi-copper enzyme maturation permease subunit</fullName>
    </submittedName>
</protein>
<reference evidence="2 3" key="1">
    <citation type="submission" date="2020-08" db="EMBL/GenBank/DDBJ databases">
        <title>Sequencing the genomes of 1000 actinobacteria strains.</title>
        <authorList>
            <person name="Klenk H.-P."/>
        </authorList>
    </citation>
    <scope>NUCLEOTIDE SEQUENCE [LARGE SCALE GENOMIC DNA]</scope>
    <source>
        <strain evidence="2 3">DSM 23889</strain>
    </source>
</reference>
<keyword evidence="3" id="KW-1185">Reference proteome</keyword>
<organism evidence="2 3">
    <name type="scientific">Microcella frigidaquae</name>
    <dbReference type="NCBI Taxonomy" id="424758"/>
    <lineage>
        <taxon>Bacteria</taxon>
        <taxon>Bacillati</taxon>
        <taxon>Actinomycetota</taxon>
        <taxon>Actinomycetes</taxon>
        <taxon>Micrococcales</taxon>
        <taxon>Microbacteriaceae</taxon>
        <taxon>Microcella</taxon>
    </lineage>
</organism>
<feature type="transmembrane region" description="Helical" evidence="1">
    <location>
        <begin position="74"/>
        <end position="95"/>
    </location>
</feature>
<keyword evidence="1" id="KW-1133">Transmembrane helix</keyword>
<gene>
    <name evidence="2" type="ORF">BJ959_000926</name>
</gene>
<accession>A0A840X4X4</accession>
<dbReference type="EMBL" id="JACHBS010000001">
    <property type="protein sequence ID" value="MBB5617430.1"/>
    <property type="molecule type" value="Genomic_DNA"/>
</dbReference>
<feature type="transmembrane region" description="Helical" evidence="1">
    <location>
        <begin position="174"/>
        <end position="200"/>
    </location>
</feature>
<dbReference type="RefSeq" id="WP_153982880.1">
    <property type="nucleotide sequence ID" value="NZ_BAAANZ010000016.1"/>
</dbReference>
<evidence type="ECO:0000313" key="2">
    <source>
        <dbReference type="EMBL" id="MBB5617430.1"/>
    </source>
</evidence>
<evidence type="ECO:0000256" key="1">
    <source>
        <dbReference type="SAM" id="Phobius"/>
    </source>
</evidence>
<dbReference type="AlphaFoldDB" id="A0A840X4X4"/>
<keyword evidence="1" id="KW-0812">Transmembrane</keyword>
<keyword evidence="1" id="KW-0472">Membrane</keyword>
<proteinExistence type="predicted"/>
<evidence type="ECO:0000313" key="3">
    <source>
        <dbReference type="Proteomes" id="UP000552883"/>
    </source>
</evidence>
<feature type="transmembrane region" description="Helical" evidence="1">
    <location>
        <begin position="259"/>
        <end position="279"/>
    </location>
</feature>
<comment type="caution">
    <text evidence="2">The sequence shown here is derived from an EMBL/GenBank/DDBJ whole genome shotgun (WGS) entry which is preliminary data.</text>
</comment>
<sequence length="287" mass="28917">MSTLTALGRATAAELAKVFSLKSWWLLGLIMVAYVGVTAAGLAFFLSDAGALLAGAAGGGAPAPELDPVVIANLVYSSVTAVGLVIPLLFGALIVTTEYRHGTLTPTTLAQPRRGIVLTAKAIVAALMGALYGVLGLIGSVGLGAPVLAALGEDTALGEPEVIGVLLRTLVATALWSLLGLGLGALLTSQIAAIVIVLAFTQFVEPILRLVAGVWEWSAQLGRFLPGSATDALVGAGILSSLNALDPTVPVAAVDALTWWQGGLVLGGLAAVLLVAAALTTGRRDVE</sequence>
<feature type="transmembrane region" description="Helical" evidence="1">
    <location>
        <begin position="24"/>
        <end position="46"/>
    </location>
</feature>
<dbReference type="Proteomes" id="UP000552883">
    <property type="component" value="Unassembled WGS sequence"/>
</dbReference>
<feature type="transmembrane region" description="Helical" evidence="1">
    <location>
        <begin position="116"/>
        <end position="138"/>
    </location>
</feature>